<keyword evidence="8 14" id="KW-0067">ATP-binding</keyword>
<dbReference type="PROSITE" id="PS00108">
    <property type="entry name" value="PROTEIN_KINASE_ST"/>
    <property type="match status" value="1"/>
</dbReference>
<feature type="binding site" evidence="14">
    <location>
        <position position="474"/>
    </location>
    <ligand>
        <name>ATP</name>
        <dbReference type="ChEBI" id="CHEBI:30616"/>
    </ligand>
</feature>
<dbReference type="PRINTS" id="PR00109">
    <property type="entry name" value="TYRKINASE"/>
</dbReference>
<dbReference type="CDD" id="cd13999">
    <property type="entry name" value="STKc_MAP3K-like"/>
    <property type="match status" value="1"/>
</dbReference>
<keyword evidence="6 14" id="KW-0547">Nucleotide-binding</keyword>
<evidence type="ECO:0000256" key="11">
    <source>
        <dbReference type="ARBA" id="ARBA00048679"/>
    </source>
</evidence>
<comment type="subcellular location">
    <subcellularLocation>
        <location evidence="1">Membrane</location>
    </subcellularLocation>
</comment>
<comment type="catalytic activity">
    <reaction evidence="11">
        <text>L-seryl-[protein] + ATP = O-phospho-L-seryl-[protein] + ADP + H(+)</text>
        <dbReference type="Rhea" id="RHEA:17989"/>
        <dbReference type="Rhea" id="RHEA-COMP:9863"/>
        <dbReference type="Rhea" id="RHEA-COMP:11604"/>
        <dbReference type="ChEBI" id="CHEBI:15378"/>
        <dbReference type="ChEBI" id="CHEBI:29999"/>
        <dbReference type="ChEBI" id="CHEBI:30616"/>
        <dbReference type="ChEBI" id="CHEBI:83421"/>
        <dbReference type="ChEBI" id="CHEBI:456216"/>
        <dbReference type="EC" id="2.7.11.1"/>
    </reaction>
</comment>
<evidence type="ECO:0000256" key="5">
    <source>
        <dbReference type="ARBA" id="ARBA00022679"/>
    </source>
</evidence>
<evidence type="ECO:0000256" key="6">
    <source>
        <dbReference type="ARBA" id="ARBA00022741"/>
    </source>
</evidence>
<protein>
    <recommendedName>
        <fullName evidence="3">non-specific serine/threonine protein kinase</fullName>
        <ecNumber evidence="3">2.7.11.1</ecNumber>
    </recommendedName>
</protein>
<dbReference type="GO" id="GO:0046872">
    <property type="term" value="F:metal ion binding"/>
    <property type="evidence" value="ECO:0007669"/>
    <property type="project" value="UniProtKB-KW"/>
</dbReference>
<dbReference type="Gene3D" id="1.10.510.10">
    <property type="entry name" value="Transferase(Phosphotransferase) domain 1"/>
    <property type="match status" value="1"/>
</dbReference>
<dbReference type="EMBL" id="JAHRHJ020000002">
    <property type="protein sequence ID" value="KAH9327187.1"/>
    <property type="molecule type" value="Genomic_DNA"/>
</dbReference>
<evidence type="ECO:0000256" key="7">
    <source>
        <dbReference type="ARBA" id="ARBA00022777"/>
    </source>
</evidence>
<dbReference type="SMART" id="SM00220">
    <property type="entry name" value="S_TKc"/>
    <property type="match status" value="1"/>
</dbReference>
<keyword evidence="13" id="KW-0479">Metal-binding</keyword>
<accession>A0AA38LN01</accession>
<comment type="similarity">
    <text evidence="2">Belongs to the protein kinase superfamily. TKL Ser/Thr protein kinase family. RAF subfamily.</text>
</comment>
<evidence type="ECO:0000256" key="15">
    <source>
        <dbReference type="SAM" id="MobiDB-lite"/>
    </source>
</evidence>
<evidence type="ECO:0000256" key="10">
    <source>
        <dbReference type="ARBA" id="ARBA00047899"/>
    </source>
</evidence>
<dbReference type="Gene3D" id="3.30.200.20">
    <property type="entry name" value="Phosphorylase Kinase, domain 1"/>
    <property type="match status" value="1"/>
</dbReference>
<keyword evidence="13" id="KW-0460">Magnesium</keyword>
<dbReference type="FunFam" id="3.30.200.20:FF:000060">
    <property type="entry name" value="Serine/threonine-protein kinase isoform 1"/>
    <property type="match status" value="1"/>
</dbReference>
<evidence type="ECO:0000313" key="17">
    <source>
        <dbReference type="EMBL" id="KAH9327187.1"/>
    </source>
</evidence>
<dbReference type="GO" id="GO:0005524">
    <property type="term" value="F:ATP binding"/>
    <property type="evidence" value="ECO:0007669"/>
    <property type="project" value="UniProtKB-UniRule"/>
</dbReference>
<comment type="caution">
    <text evidence="17">The sequence shown here is derived from an EMBL/GenBank/DDBJ whole genome shotgun (WGS) entry which is preliminary data.</text>
</comment>
<proteinExistence type="inferred from homology"/>
<feature type="non-terminal residue" evidence="17">
    <location>
        <position position="682"/>
    </location>
</feature>
<evidence type="ECO:0000259" key="16">
    <source>
        <dbReference type="PROSITE" id="PS50011"/>
    </source>
</evidence>
<evidence type="ECO:0000256" key="13">
    <source>
        <dbReference type="PIRSR" id="PIRSR000615-3"/>
    </source>
</evidence>
<dbReference type="InterPro" id="IPR008271">
    <property type="entry name" value="Ser/Thr_kinase_AS"/>
</dbReference>
<dbReference type="InterPro" id="IPR017441">
    <property type="entry name" value="Protein_kinase_ATP_BS"/>
</dbReference>
<reference evidence="17 18" key="1">
    <citation type="journal article" date="2021" name="Nat. Plants">
        <title>The Taxus genome provides insights into paclitaxel biosynthesis.</title>
        <authorList>
            <person name="Xiong X."/>
            <person name="Gou J."/>
            <person name="Liao Q."/>
            <person name="Li Y."/>
            <person name="Zhou Q."/>
            <person name="Bi G."/>
            <person name="Li C."/>
            <person name="Du R."/>
            <person name="Wang X."/>
            <person name="Sun T."/>
            <person name="Guo L."/>
            <person name="Liang H."/>
            <person name="Lu P."/>
            <person name="Wu Y."/>
            <person name="Zhang Z."/>
            <person name="Ro D.K."/>
            <person name="Shang Y."/>
            <person name="Huang S."/>
            <person name="Yan J."/>
        </authorList>
    </citation>
    <scope>NUCLEOTIDE SEQUENCE [LARGE SCALE GENOMIC DNA]</scope>
    <source>
        <strain evidence="17">Ta-2019</strain>
    </source>
</reference>
<dbReference type="Pfam" id="PF07714">
    <property type="entry name" value="PK_Tyr_Ser-Thr"/>
    <property type="match status" value="1"/>
</dbReference>
<keyword evidence="5" id="KW-0808">Transferase</keyword>
<dbReference type="InterPro" id="IPR000719">
    <property type="entry name" value="Prot_kinase_dom"/>
</dbReference>
<dbReference type="FunFam" id="1.10.510.10:FF:000476">
    <property type="entry name" value="PAS domain-containing protein tyrosine kinase family protein"/>
    <property type="match status" value="1"/>
</dbReference>
<dbReference type="SUPFAM" id="SSF56112">
    <property type="entry name" value="Protein kinase-like (PK-like)"/>
    <property type="match status" value="1"/>
</dbReference>
<dbReference type="InterPro" id="IPR011009">
    <property type="entry name" value="Kinase-like_dom_sf"/>
</dbReference>
<dbReference type="PANTHER" id="PTHR44329:SF146">
    <property type="entry name" value="SERINE_THREONINE-PROTEIN KINASE SIS8-RELATED"/>
    <property type="match status" value="1"/>
</dbReference>
<comment type="catalytic activity">
    <reaction evidence="10">
        <text>L-threonyl-[protein] + ATP = O-phospho-L-threonyl-[protein] + ADP + H(+)</text>
        <dbReference type="Rhea" id="RHEA:46608"/>
        <dbReference type="Rhea" id="RHEA-COMP:11060"/>
        <dbReference type="Rhea" id="RHEA-COMP:11605"/>
        <dbReference type="ChEBI" id="CHEBI:15378"/>
        <dbReference type="ChEBI" id="CHEBI:30013"/>
        <dbReference type="ChEBI" id="CHEBI:30616"/>
        <dbReference type="ChEBI" id="CHEBI:61977"/>
        <dbReference type="ChEBI" id="CHEBI:456216"/>
        <dbReference type="EC" id="2.7.11.1"/>
    </reaction>
</comment>
<dbReference type="PANTHER" id="PTHR44329">
    <property type="entry name" value="SERINE/THREONINE-PROTEIN KINASE TNNI3K-RELATED"/>
    <property type="match status" value="1"/>
</dbReference>
<dbReference type="PROSITE" id="PS50011">
    <property type="entry name" value="PROTEIN_KINASE_DOM"/>
    <property type="match status" value="1"/>
</dbReference>
<keyword evidence="9" id="KW-0472">Membrane</keyword>
<dbReference type="GO" id="GO:0016020">
    <property type="term" value="C:membrane"/>
    <property type="evidence" value="ECO:0007669"/>
    <property type="project" value="UniProtKB-SubCell"/>
</dbReference>
<evidence type="ECO:0000256" key="2">
    <source>
        <dbReference type="ARBA" id="ARBA00010507"/>
    </source>
</evidence>
<dbReference type="OMA" id="VETCINQ"/>
<keyword evidence="7" id="KW-0418">Kinase</keyword>
<keyword evidence="4" id="KW-0723">Serine/threonine-protein kinase</keyword>
<dbReference type="GO" id="GO:0004674">
    <property type="term" value="F:protein serine/threonine kinase activity"/>
    <property type="evidence" value="ECO:0007669"/>
    <property type="project" value="UniProtKB-KW"/>
</dbReference>
<evidence type="ECO:0000256" key="12">
    <source>
        <dbReference type="PIRSR" id="PIRSR000615-1"/>
    </source>
</evidence>
<evidence type="ECO:0000256" key="4">
    <source>
        <dbReference type="ARBA" id="ARBA00022527"/>
    </source>
</evidence>
<evidence type="ECO:0000256" key="3">
    <source>
        <dbReference type="ARBA" id="ARBA00012513"/>
    </source>
</evidence>
<dbReference type="InterPro" id="IPR001245">
    <property type="entry name" value="Ser-Thr/Tyr_kinase_cat_dom"/>
</dbReference>
<feature type="region of interest" description="Disordered" evidence="15">
    <location>
        <begin position="142"/>
        <end position="175"/>
    </location>
</feature>
<dbReference type="InterPro" id="IPR051681">
    <property type="entry name" value="Ser/Thr_Kinases-Pseudokinases"/>
</dbReference>
<feature type="binding site" evidence="13">
    <location>
        <position position="574"/>
    </location>
    <ligand>
        <name>Mg(2+)</name>
        <dbReference type="ChEBI" id="CHEBI:18420"/>
    </ligand>
</feature>
<evidence type="ECO:0000256" key="8">
    <source>
        <dbReference type="ARBA" id="ARBA00022840"/>
    </source>
</evidence>
<dbReference type="Pfam" id="PF14381">
    <property type="entry name" value="EDR1_CTR1_ARMC3_pept"/>
    <property type="match status" value="1"/>
</dbReference>
<dbReference type="Proteomes" id="UP000824469">
    <property type="component" value="Unassembled WGS sequence"/>
</dbReference>
<evidence type="ECO:0000313" key="18">
    <source>
        <dbReference type="Proteomes" id="UP000824469"/>
    </source>
</evidence>
<dbReference type="PROSITE" id="PS00107">
    <property type="entry name" value="PROTEIN_KINASE_ATP"/>
    <property type="match status" value="1"/>
</dbReference>
<dbReference type="InterPro" id="IPR055164">
    <property type="entry name" value="EDR1/CTR1/ARMC3-like_pept-like"/>
</dbReference>
<feature type="domain" description="Protein kinase" evidence="16">
    <location>
        <begin position="446"/>
        <end position="682"/>
    </location>
</feature>
<organism evidence="17 18">
    <name type="scientific">Taxus chinensis</name>
    <name type="common">Chinese yew</name>
    <name type="synonym">Taxus wallichiana var. chinensis</name>
    <dbReference type="NCBI Taxonomy" id="29808"/>
    <lineage>
        <taxon>Eukaryota</taxon>
        <taxon>Viridiplantae</taxon>
        <taxon>Streptophyta</taxon>
        <taxon>Embryophyta</taxon>
        <taxon>Tracheophyta</taxon>
        <taxon>Spermatophyta</taxon>
        <taxon>Pinopsida</taxon>
        <taxon>Pinidae</taxon>
        <taxon>Conifers II</taxon>
        <taxon>Cupressales</taxon>
        <taxon>Taxaceae</taxon>
        <taxon>Taxus</taxon>
    </lineage>
</organism>
<evidence type="ECO:0000256" key="1">
    <source>
        <dbReference type="ARBA" id="ARBA00004370"/>
    </source>
</evidence>
<evidence type="ECO:0000256" key="14">
    <source>
        <dbReference type="PROSITE-ProRule" id="PRU10141"/>
    </source>
</evidence>
<sequence length="682" mass="75996">VLADCVGIPCRLVKGSHYTGTDDGAINIVKLDHEREYIIDLMGAPGTLIPVETPRTVHVQSPVIDNSNTGQVILAQAVQDLCSTLDQKDIDIFSERKEATLLCKNDADCDWKDEKLNLDTAASSGLESGMKDVKLNERHQLQSIEPGLGKSNSPFNRPRRSPSWTEGTASPAEQMKVKHVSQCVINAANENPEFANRLHAVLSESGVPAPPHLFHDISSQQFTGQKVSQQKGIIQERRVQEFQRRREKFSSGPGRPPQPIMRKNSIIHNGMGEKSQVEFSERLELRRVPEANLEAGISSLKNCHTSSFPSSSGVAASVQNTDMHESLSIAATAAIGASSLTVTTRKCNQPPNKAPNVIENTTITRTALENQKHMGIDNISPHNLAGREHACSRERREFMDSERKMHGESADSGNSSDELGPIITSCNTNRPVMDDVTECEIPWENLLIGERIGLGSYGEVYHADWNGTEVAVKKFLDQDFSGDALEQFRSEVRIMQRLRHPNIVLFMGAVTRPPNLSILTEFLPRGSLYKLLHRPNFQIDEKRRLRMALDVAKGMNYLHTSNPTIVHRDLKSPNLLVDKNWVVKVCDFGLSRLKHHTFLSSKSTAGTPEWMAPEVLRNELSNEKCDVYSFGVILWELATLRMPWSGMNPMQVVGAVGFQDRRLDIPKEVDPMVARIISSCWQ</sequence>
<evidence type="ECO:0000256" key="9">
    <source>
        <dbReference type="ARBA" id="ARBA00023136"/>
    </source>
</evidence>
<dbReference type="AlphaFoldDB" id="A0AA38LN01"/>
<name>A0AA38LN01_TAXCH</name>
<keyword evidence="18" id="KW-1185">Reference proteome</keyword>
<dbReference type="EC" id="2.7.11.1" evidence="3"/>
<feature type="binding site" evidence="13">
    <location>
        <position position="587"/>
    </location>
    <ligand>
        <name>Mg(2+)</name>
        <dbReference type="ChEBI" id="CHEBI:18420"/>
    </ligand>
</feature>
<feature type="non-terminal residue" evidence="17">
    <location>
        <position position="1"/>
    </location>
</feature>
<feature type="active site" description="Proton acceptor" evidence="12">
    <location>
        <position position="569"/>
    </location>
</feature>
<gene>
    <name evidence="17" type="ORF">KI387_007365</name>
</gene>